<comment type="caution">
    <text evidence="1">The sequence shown here is derived from an EMBL/GenBank/DDBJ whole genome shotgun (WGS) entry which is preliminary data.</text>
</comment>
<organism evidence="1 2">
    <name type="scientific">Oceanobacillus indicireducens</name>
    <dbReference type="NCBI Taxonomy" id="1004261"/>
    <lineage>
        <taxon>Bacteria</taxon>
        <taxon>Bacillati</taxon>
        <taxon>Bacillota</taxon>
        <taxon>Bacilli</taxon>
        <taxon>Bacillales</taxon>
        <taxon>Bacillaceae</taxon>
        <taxon>Oceanobacillus</taxon>
    </lineage>
</organism>
<gene>
    <name evidence="1" type="primary">ytlQ</name>
    <name evidence="1" type="ORF">GCM10007971_37620</name>
</gene>
<name>A0A917Y5B8_9BACI</name>
<keyword evidence="2" id="KW-1185">Reference proteome</keyword>
<accession>A0A917Y5B8</accession>
<dbReference type="EMBL" id="BMOS01000053">
    <property type="protein sequence ID" value="GGN67044.1"/>
    <property type="molecule type" value="Genomic_DNA"/>
</dbReference>
<sequence>MAQLIKIQDYITRYEWDTFRYPTQYIRLKRESWDRLYERWSSPTRDMPSQEELYSEETADSILSKLKNKLLRKPVYSETVQEEESSETEALPETEQELKQEFLDNLLNFQMKWATSTVTHQSIVAKKYYSDPLLKYLLQRLPDTYLVMYHPIFSVRQVPVEGDIILITPVEIEVIQYVELEEDAVLMAGEERTWHVESPEGNRKILNPLISLKRTEKLVKSILATKDISLPVKRSVLSRTNPIYFASEPYQTQIIGSTNYIDWFNEKRSFQSPLKNIQIKAAQTLLRYCQSTSLKRPEWEKDGNGHAAIEEAEDI</sequence>
<protein>
    <recommendedName>
        <fullName evidence="3">NERD domain-containing protein</fullName>
    </recommendedName>
</protein>
<reference evidence="1" key="1">
    <citation type="journal article" date="2014" name="Int. J. Syst. Evol. Microbiol.">
        <title>Complete genome sequence of Corynebacterium casei LMG S-19264T (=DSM 44701T), isolated from a smear-ripened cheese.</title>
        <authorList>
            <consortium name="US DOE Joint Genome Institute (JGI-PGF)"/>
            <person name="Walter F."/>
            <person name="Albersmeier A."/>
            <person name="Kalinowski J."/>
            <person name="Ruckert C."/>
        </authorList>
    </citation>
    <scope>NUCLEOTIDE SEQUENCE</scope>
    <source>
        <strain evidence="1">JCM 17251</strain>
    </source>
</reference>
<evidence type="ECO:0000313" key="1">
    <source>
        <dbReference type="EMBL" id="GGN67044.1"/>
    </source>
</evidence>
<dbReference type="RefSeq" id="WP_188859673.1">
    <property type="nucleotide sequence ID" value="NZ_BMOS01000053.1"/>
</dbReference>
<evidence type="ECO:0000313" key="2">
    <source>
        <dbReference type="Proteomes" id="UP000624041"/>
    </source>
</evidence>
<evidence type="ECO:0008006" key="3">
    <source>
        <dbReference type="Google" id="ProtNLM"/>
    </source>
</evidence>
<reference evidence="1" key="2">
    <citation type="submission" date="2020-09" db="EMBL/GenBank/DDBJ databases">
        <authorList>
            <person name="Sun Q."/>
            <person name="Ohkuma M."/>
        </authorList>
    </citation>
    <scope>NUCLEOTIDE SEQUENCE</scope>
    <source>
        <strain evidence="1">JCM 17251</strain>
    </source>
</reference>
<proteinExistence type="predicted"/>
<dbReference type="AlphaFoldDB" id="A0A917Y5B8"/>
<dbReference type="Proteomes" id="UP000624041">
    <property type="component" value="Unassembled WGS sequence"/>
</dbReference>